<dbReference type="EMBL" id="CP035758">
    <property type="protein sequence ID" value="QBD79193.1"/>
    <property type="molecule type" value="Genomic_DNA"/>
</dbReference>
<dbReference type="KEGG" id="kbs:EPA93_25720"/>
<proteinExistence type="predicted"/>
<dbReference type="AlphaFoldDB" id="A0A4P6JV13"/>
<dbReference type="OrthoDB" id="9936598at2"/>
<name>A0A4P6JV13_KTERU</name>
<evidence type="ECO:0000313" key="2">
    <source>
        <dbReference type="EMBL" id="QBD79193.1"/>
    </source>
</evidence>
<dbReference type="RefSeq" id="WP_129890246.1">
    <property type="nucleotide sequence ID" value="NZ_CP035758.1"/>
</dbReference>
<feature type="region of interest" description="Disordered" evidence="1">
    <location>
        <begin position="1"/>
        <end position="88"/>
    </location>
</feature>
<reference evidence="2 3" key="1">
    <citation type="submission" date="2019-01" db="EMBL/GenBank/DDBJ databases">
        <title>Ktedonosporobacter rubrisoli SCAWS-G2.</title>
        <authorList>
            <person name="Huang Y."/>
            <person name="Yan B."/>
        </authorList>
    </citation>
    <scope>NUCLEOTIDE SEQUENCE [LARGE SCALE GENOMIC DNA]</scope>
    <source>
        <strain evidence="2 3">SCAWS-G2</strain>
    </source>
</reference>
<gene>
    <name evidence="2" type="ORF">EPA93_25720</name>
</gene>
<keyword evidence="3" id="KW-1185">Reference proteome</keyword>
<organism evidence="2 3">
    <name type="scientific">Ktedonosporobacter rubrisoli</name>
    <dbReference type="NCBI Taxonomy" id="2509675"/>
    <lineage>
        <taxon>Bacteria</taxon>
        <taxon>Bacillati</taxon>
        <taxon>Chloroflexota</taxon>
        <taxon>Ktedonobacteria</taxon>
        <taxon>Ktedonobacterales</taxon>
        <taxon>Ktedonosporobacteraceae</taxon>
        <taxon>Ktedonosporobacter</taxon>
    </lineage>
</organism>
<feature type="compositionally biased region" description="Basic and acidic residues" evidence="1">
    <location>
        <begin position="15"/>
        <end position="42"/>
    </location>
</feature>
<evidence type="ECO:0000313" key="3">
    <source>
        <dbReference type="Proteomes" id="UP000290365"/>
    </source>
</evidence>
<accession>A0A4P6JV13</accession>
<evidence type="ECO:0000256" key="1">
    <source>
        <dbReference type="SAM" id="MobiDB-lite"/>
    </source>
</evidence>
<dbReference type="Proteomes" id="UP000290365">
    <property type="component" value="Chromosome"/>
</dbReference>
<feature type="compositionally biased region" description="Basic and acidic residues" evidence="1">
    <location>
        <begin position="60"/>
        <end position="88"/>
    </location>
</feature>
<sequence length="88" mass="10137">MPTKKDKDELEDVETIPREQAEKEMREAVKHVREEKKPGGKEKHAKGGSSAKDELEDVETIPREQAEKEMREAASKVKKEDRKKATHK</sequence>
<protein>
    <submittedName>
        <fullName evidence="2">Uncharacterized protein</fullName>
    </submittedName>
</protein>